<dbReference type="EMBL" id="JAUPFM010000039">
    <property type="protein sequence ID" value="KAK2814514.1"/>
    <property type="molecule type" value="Genomic_DNA"/>
</dbReference>
<feature type="region of interest" description="Disordered" evidence="1">
    <location>
        <begin position="52"/>
        <end position="87"/>
    </location>
</feature>
<feature type="compositionally biased region" description="Low complexity" evidence="1">
    <location>
        <begin position="332"/>
        <end position="347"/>
    </location>
</feature>
<proteinExistence type="predicted"/>
<protein>
    <submittedName>
        <fullName evidence="2">Uncharacterized protein</fullName>
    </submittedName>
</protein>
<feature type="region of interest" description="Disordered" evidence="1">
    <location>
        <begin position="178"/>
        <end position="224"/>
    </location>
</feature>
<feature type="compositionally biased region" description="Basic and acidic residues" evidence="1">
    <location>
        <begin position="302"/>
        <end position="321"/>
    </location>
</feature>
<dbReference type="AlphaFoldDB" id="A0AA88LEX1"/>
<accession>A0AA88LEX1</accession>
<sequence length="455" mass="50378">MFAPLSCAPGPLFLQSSPTARPAPADDGELRFLESGFYSRVRVVRNGAGMVERGASSTGRRAPEPLHCAESDQPGTNVGGAPRSASQARVGPLVRLRDKYIFYVRCLKTGKSELTEDEVSYLFEDEAARCARSLNPEWASRYAAQVQGCVRCRSRSGSAPPDLSRFESAFYRARTERARSPRWTATPSARIERRADPLPPQTDRRLSHRSETGPCSQTPPSGYAETRRCRALVLSRLSDEWGRGFRLRGTPTRARFRRGEERHPRRRRSSTRLHRDGLSSTSARFVEDRHAPGARGEEEDGAEARGKRGEARGRDASDGARTEWFPADTLRSESSGDGSAAAGVSVEPPRRVHARGLWRGRSTAECPRCTHRSPEYHAEAAPEGLRTNKHIFDRSGVFAPRTMDGLRSRAELAACVVVMYAEVFSSLAGVDNRRRNAAGLSLTATWVRERLARQS</sequence>
<reference evidence="2" key="1">
    <citation type="submission" date="2023-07" db="EMBL/GenBank/DDBJ databases">
        <title>Chromosome-level Genome Assembly of Striped Snakehead (Channa striata).</title>
        <authorList>
            <person name="Liu H."/>
        </authorList>
    </citation>
    <scope>NUCLEOTIDE SEQUENCE</scope>
    <source>
        <strain evidence="2">Gz</strain>
        <tissue evidence="2">Muscle</tissue>
    </source>
</reference>
<name>A0AA88LEX1_CHASR</name>
<dbReference type="Proteomes" id="UP001187415">
    <property type="component" value="Unassembled WGS sequence"/>
</dbReference>
<evidence type="ECO:0000313" key="2">
    <source>
        <dbReference type="EMBL" id="KAK2814514.1"/>
    </source>
</evidence>
<feature type="region of interest" description="Disordered" evidence="1">
    <location>
        <begin position="252"/>
        <end position="348"/>
    </location>
</feature>
<feature type="compositionally biased region" description="Basic and acidic residues" evidence="1">
    <location>
        <begin position="61"/>
        <end position="70"/>
    </location>
</feature>
<feature type="compositionally biased region" description="Basic and acidic residues" evidence="1">
    <location>
        <begin position="190"/>
        <end position="211"/>
    </location>
</feature>
<keyword evidence="3" id="KW-1185">Reference proteome</keyword>
<comment type="caution">
    <text evidence="2">The sequence shown here is derived from an EMBL/GenBank/DDBJ whole genome shotgun (WGS) entry which is preliminary data.</text>
</comment>
<gene>
    <name evidence="2" type="ORF">Q5P01_000313</name>
</gene>
<evidence type="ECO:0000256" key="1">
    <source>
        <dbReference type="SAM" id="MobiDB-lite"/>
    </source>
</evidence>
<evidence type="ECO:0000313" key="3">
    <source>
        <dbReference type="Proteomes" id="UP001187415"/>
    </source>
</evidence>
<organism evidence="2 3">
    <name type="scientific">Channa striata</name>
    <name type="common">Snakehead murrel</name>
    <name type="synonym">Ophicephalus striatus</name>
    <dbReference type="NCBI Taxonomy" id="64152"/>
    <lineage>
        <taxon>Eukaryota</taxon>
        <taxon>Metazoa</taxon>
        <taxon>Chordata</taxon>
        <taxon>Craniata</taxon>
        <taxon>Vertebrata</taxon>
        <taxon>Euteleostomi</taxon>
        <taxon>Actinopterygii</taxon>
        <taxon>Neopterygii</taxon>
        <taxon>Teleostei</taxon>
        <taxon>Neoteleostei</taxon>
        <taxon>Acanthomorphata</taxon>
        <taxon>Anabantaria</taxon>
        <taxon>Anabantiformes</taxon>
        <taxon>Channoidei</taxon>
        <taxon>Channidae</taxon>
        <taxon>Channa</taxon>
    </lineage>
</organism>